<feature type="signal peptide" evidence="1">
    <location>
        <begin position="1"/>
        <end position="20"/>
    </location>
</feature>
<protein>
    <submittedName>
        <fullName evidence="2">Venom polypeptide</fullName>
    </submittedName>
</protein>
<evidence type="ECO:0000313" key="2">
    <source>
        <dbReference type="EMBL" id="AYV99522.1"/>
    </source>
</evidence>
<sequence>MKLSLVFLLVAGICVAFVAAAPKKNKGGDDDDKQWIAFVKMIYKQVCKSEPGENRCVELTKDTYKSVLMPYRPDIKAKCKEYKAAGKFWLHWPCIALIKTIPKDD</sequence>
<reference evidence="2" key="1">
    <citation type="journal article" date="2018" name="Toxins">
        <title>Buzz kill: function and proteomic composition of venom from the giant assassin fly Dolopus genitalis (Diptera: Asilidae).</title>
        <authorList>
            <person name="Walker A.A."/>
            <person name="Dobson J."/>
            <person name="Jin J."/>
            <person name="Robinson S.D."/>
            <person name="Herzig V."/>
            <person name="Vetter I."/>
            <person name="King G.F."/>
            <person name="Fry B.G."/>
        </authorList>
    </citation>
    <scope>NUCLEOTIDE SEQUENCE</scope>
    <source>
        <strain evidence="2">U-Asilidin3-Dg2</strain>
        <tissue evidence="2">Venom/thoracic glands</tissue>
    </source>
</reference>
<name>A0A3G5BIA8_DOLGE</name>
<feature type="chain" id="PRO_5018075439" evidence="1">
    <location>
        <begin position="21"/>
        <end position="105"/>
    </location>
</feature>
<keyword evidence="1" id="KW-0732">Signal</keyword>
<organism evidence="2">
    <name type="scientific">Dolopus genitalis</name>
    <name type="common">Giant Australian assassin fly</name>
    <name type="synonym">Asilus genitalis</name>
    <dbReference type="NCBI Taxonomy" id="2488630"/>
    <lineage>
        <taxon>Eukaryota</taxon>
        <taxon>Metazoa</taxon>
        <taxon>Ecdysozoa</taxon>
        <taxon>Arthropoda</taxon>
        <taxon>Hexapoda</taxon>
        <taxon>Insecta</taxon>
        <taxon>Pterygota</taxon>
        <taxon>Neoptera</taxon>
        <taxon>Endopterygota</taxon>
        <taxon>Diptera</taxon>
        <taxon>Brachycera</taxon>
        <taxon>Muscomorpha</taxon>
        <taxon>Asiloidea</taxon>
        <taxon>Asilidae</taxon>
        <taxon>Asilinae</taxon>
        <taxon>Dolopus</taxon>
    </lineage>
</organism>
<evidence type="ECO:0000256" key="1">
    <source>
        <dbReference type="SAM" id="SignalP"/>
    </source>
</evidence>
<accession>A0A3G5BIA8</accession>
<proteinExistence type="evidence at transcript level"/>
<dbReference type="EMBL" id="MK075119">
    <property type="protein sequence ID" value="AYV99522.1"/>
    <property type="molecule type" value="mRNA"/>
</dbReference>
<dbReference type="AlphaFoldDB" id="A0A3G5BIA8"/>